<dbReference type="InterPro" id="IPR028283">
    <property type="entry name" value="WASH-7_C"/>
</dbReference>
<gene>
    <name evidence="4" type="ORF">PVAND_002032</name>
</gene>
<accession>A0A9J6BQA4</accession>
<protein>
    <recommendedName>
        <fullName evidence="6">WASH complex subunit 4</fullName>
    </recommendedName>
</protein>
<evidence type="ECO:0000259" key="1">
    <source>
        <dbReference type="Pfam" id="PF14744"/>
    </source>
</evidence>
<dbReference type="InterPro" id="IPR028191">
    <property type="entry name" value="WASH-4_N"/>
</dbReference>
<sequence>MNFQSNADNKAADDLLKKFSKFIRSYKETTGKLINEKSYNEKFFQLKSDPNSENVSVFQLLESENKLLTKCMIVFYHLNKEARKLIKHSKIIANKLIVIEDEIISVSEASTEASEENALVKFSYSLEDLFDMKFLVQNAIFLSVNVFQQYCALFSMEKLLQITPSSIFPSNIDDVLLLLRNLVIFDMIFQNRLFKNYLGLYSDLLLQQQSDDERHINLQNTIHEIDLLIDGNIFNIALDNIVAVKNKIKARNLKQLENFMLTHIKNLIYGINILGNNLSELNDIDELMKLNIAVIVYQRIFQNLDQKHMRLVSDINYKYPAIVIHGNIMLNGNEFLKRYLQLEKNNVDIEKLQQSYLKQRVDEINKDTLQYSNQVFLWVLQLHQQSKFGNENLNEEMLKNRCELYYQGLTLAGEISFIIKTIVNLHAKLGQLISKPLVSNIYKLTENLQLIKSTYEEKSKFISDSISFVFRYLQFHTLNVIGLCKKKVIIDAKKERKFDLSTTLVLIEKLLYASMSINNLSAITLALNLTEPFKNFGHEYSIRLIKLLDHMMTLCRLEENLEKVCDTSFLFWHQNLCQTFFKQHMETTLDERKINLIVQSIEECMKNCNYQKLELDNVQNFYPFIENHFSENVTKKLCNSIEINLRLDFHSNLQVEKFNPFDAACKILMEDRRAMVKLNPAVIHDEYISIQDDVEFYLSKMFYNLTTISLKDWRTYEEMRRLAQRKYYLETVEDHLPTQTLEQGIDVLQIMRNIHLFVSRFNYNLNNQIFIEAIANNNQHFNTVRINNIANSLSTHGFGIINTTINFVYQFLRKKLSIFSQVVYDERIKSRLTREMKIFRDNTAAADKNSEVYSFERALNLHDYIKNLESFEGNQTLMDKIRSLISSIGNSLGYIRSVRSGINQVNSNSISFVPNLFSDEELEFVKMCNGLSLNTVRASQCLEKDIGQGMKKIVEGTLYFKMLMSTFSPYFQSSKNSHLKNFYLLVPALTINYVKYILKSKDRLKKTQTQDELVFTDDGFSIGIVYILRLLDQLSDYTSLNWTKTIRAKIKGDKDNIVKQRETTAKTNKNNDEKLLQTLSLSEMRINAFQTEFELLFYNINSVKIFFQS</sequence>
<proteinExistence type="predicted"/>
<dbReference type="GO" id="GO:0071203">
    <property type="term" value="C:WASH complex"/>
    <property type="evidence" value="ECO:0007669"/>
    <property type="project" value="InterPro"/>
</dbReference>
<comment type="caution">
    <text evidence="4">The sequence shown here is derived from an EMBL/GenBank/DDBJ whole genome shotgun (WGS) entry which is preliminary data.</text>
</comment>
<dbReference type="Pfam" id="PF14744">
    <property type="entry name" value="WASH-7_mid"/>
    <property type="match status" value="1"/>
</dbReference>
<dbReference type="EMBL" id="JADBJN010000003">
    <property type="protein sequence ID" value="KAG5671861.1"/>
    <property type="molecule type" value="Genomic_DNA"/>
</dbReference>
<dbReference type="InterPro" id="IPR028282">
    <property type="entry name" value="WASH-7_central"/>
</dbReference>
<feature type="domain" description="WASH complex subunit 4 N-terminal" evidence="2">
    <location>
        <begin position="25"/>
        <end position="568"/>
    </location>
</feature>
<dbReference type="Proteomes" id="UP001107558">
    <property type="component" value="Chromosome 3"/>
</dbReference>
<evidence type="ECO:0000313" key="5">
    <source>
        <dbReference type="Proteomes" id="UP001107558"/>
    </source>
</evidence>
<reference evidence="4" key="1">
    <citation type="submission" date="2021-03" db="EMBL/GenBank/DDBJ databases">
        <title>Chromosome level genome of the anhydrobiotic midge Polypedilum vanderplanki.</title>
        <authorList>
            <person name="Yoshida Y."/>
            <person name="Kikawada T."/>
            <person name="Gusev O."/>
        </authorList>
    </citation>
    <scope>NUCLEOTIDE SEQUENCE</scope>
    <source>
        <strain evidence="4">NIAS01</strain>
        <tissue evidence="4">Whole body or cell culture</tissue>
    </source>
</reference>
<name>A0A9J6BQA4_POLVA</name>
<evidence type="ECO:0000259" key="3">
    <source>
        <dbReference type="Pfam" id="PF14746"/>
    </source>
</evidence>
<dbReference type="AlphaFoldDB" id="A0A9J6BQA4"/>
<evidence type="ECO:0000313" key="4">
    <source>
        <dbReference type="EMBL" id="KAG5671861.1"/>
    </source>
</evidence>
<dbReference type="InterPro" id="IPR027307">
    <property type="entry name" value="WASH7"/>
</dbReference>
<evidence type="ECO:0000259" key="2">
    <source>
        <dbReference type="Pfam" id="PF14745"/>
    </source>
</evidence>
<dbReference type="GO" id="GO:0016197">
    <property type="term" value="P:endosomal transport"/>
    <property type="evidence" value="ECO:0007669"/>
    <property type="project" value="TreeGrafter"/>
</dbReference>
<dbReference type="PANTHER" id="PTHR31409:SF0">
    <property type="entry name" value="WASH COMPLEX SUBUNIT 4"/>
    <property type="match status" value="1"/>
</dbReference>
<evidence type="ECO:0008006" key="6">
    <source>
        <dbReference type="Google" id="ProtNLM"/>
    </source>
</evidence>
<dbReference type="Pfam" id="PF14746">
    <property type="entry name" value="WASH-7_C"/>
    <property type="match status" value="1"/>
</dbReference>
<feature type="domain" description="WASH complex subunit 7 central" evidence="1">
    <location>
        <begin position="569"/>
        <end position="916"/>
    </location>
</feature>
<dbReference type="PANTHER" id="PTHR31409">
    <property type="entry name" value="WASH COMPLEX SUBUNIT 4"/>
    <property type="match status" value="1"/>
</dbReference>
<dbReference type="OrthoDB" id="10261210at2759"/>
<organism evidence="4 5">
    <name type="scientific">Polypedilum vanderplanki</name>
    <name type="common">Sleeping chironomid midge</name>
    <dbReference type="NCBI Taxonomy" id="319348"/>
    <lineage>
        <taxon>Eukaryota</taxon>
        <taxon>Metazoa</taxon>
        <taxon>Ecdysozoa</taxon>
        <taxon>Arthropoda</taxon>
        <taxon>Hexapoda</taxon>
        <taxon>Insecta</taxon>
        <taxon>Pterygota</taxon>
        <taxon>Neoptera</taxon>
        <taxon>Endopterygota</taxon>
        <taxon>Diptera</taxon>
        <taxon>Nematocera</taxon>
        <taxon>Chironomoidea</taxon>
        <taxon>Chironomidae</taxon>
        <taxon>Chironominae</taxon>
        <taxon>Polypedilum</taxon>
        <taxon>Polypedilum</taxon>
    </lineage>
</organism>
<dbReference type="GO" id="GO:0005768">
    <property type="term" value="C:endosome"/>
    <property type="evidence" value="ECO:0007669"/>
    <property type="project" value="TreeGrafter"/>
</dbReference>
<keyword evidence="5" id="KW-1185">Reference proteome</keyword>
<feature type="domain" description="WASH complex subunit 7 C-terminal" evidence="3">
    <location>
        <begin position="935"/>
        <end position="1108"/>
    </location>
</feature>
<dbReference type="GO" id="GO:0007032">
    <property type="term" value="P:endosome organization"/>
    <property type="evidence" value="ECO:0007669"/>
    <property type="project" value="TreeGrafter"/>
</dbReference>
<dbReference type="Pfam" id="PF14745">
    <property type="entry name" value="WASH-4_N"/>
    <property type="match status" value="1"/>
</dbReference>